<accession>M1DVS3</accession>
<dbReference type="Gramene" id="PGSC0003DMT400095194">
    <property type="protein sequence ID" value="PGSC0003DMT400095194"/>
    <property type="gene ID" value="PGSC0003DMG400044765"/>
</dbReference>
<reference evidence="2" key="1">
    <citation type="journal article" date="2011" name="Nature">
        <title>Genome sequence and analysis of the tuber crop potato.</title>
        <authorList>
            <consortium name="The Potato Genome Sequencing Consortium"/>
        </authorList>
    </citation>
    <scope>NUCLEOTIDE SEQUENCE [LARGE SCALE GENOMIC DNA]</scope>
    <source>
        <strain evidence="2">cv. DM1-3 516 R44</strain>
    </source>
</reference>
<keyword evidence="2" id="KW-1185">Reference proteome</keyword>
<dbReference type="HOGENOM" id="CLU_1430337_0_0_1"/>
<dbReference type="AlphaFoldDB" id="M1DVS3"/>
<dbReference type="EnsemblPlants" id="PGSC0003DMT400095194">
    <property type="protein sequence ID" value="PGSC0003DMT400095194"/>
    <property type="gene ID" value="PGSC0003DMG400044765"/>
</dbReference>
<proteinExistence type="predicted"/>
<dbReference type="PaxDb" id="4113-PGSC0003DMT400095194"/>
<evidence type="ECO:0000313" key="1">
    <source>
        <dbReference type="EnsemblPlants" id="PGSC0003DMT400095194"/>
    </source>
</evidence>
<dbReference type="Proteomes" id="UP000011115">
    <property type="component" value="Unassembled WGS sequence"/>
</dbReference>
<reference evidence="1" key="2">
    <citation type="submission" date="2015-06" db="UniProtKB">
        <authorList>
            <consortium name="EnsemblPlants"/>
        </authorList>
    </citation>
    <scope>IDENTIFICATION</scope>
    <source>
        <strain evidence="1">DM1-3 516 R44</strain>
    </source>
</reference>
<name>M1DVS3_SOLTU</name>
<evidence type="ECO:0000313" key="2">
    <source>
        <dbReference type="Proteomes" id="UP000011115"/>
    </source>
</evidence>
<sequence>MNPPMFFGSKVEEVPEGFIDEIIKVVDAMEVSPQEKTELPAYQLKDVVQVWYEKSKGERPVGVGPVDWELFKSVFLDRFFPLDLGNKRCKNSLTFAKEVHAEQIEGQKLKQVNREVKKARTDDGNSSKGKFESQSRPRFNRMFPTKDPLVLQGSTKIGCLTLNPKEVIDVVLMLISLIVQNVVRSMVGSA</sequence>
<organism evidence="1 2">
    <name type="scientific">Solanum tuberosum</name>
    <name type="common">Potato</name>
    <dbReference type="NCBI Taxonomy" id="4113"/>
    <lineage>
        <taxon>Eukaryota</taxon>
        <taxon>Viridiplantae</taxon>
        <taxon>Streptophyta</taxon>
        <taxon>Embryophyta</taxon>
        <taxon>Tracheophyta</taxon>
        <taxon>Spermatophyta</taxon>
        <taxon>Magnoliopsida</taxon>
        <taxon>eudicotyledons</taxon>
        <taxon>Gunneridae</taxon>
        <taxon>Pentapetalae</taxon>
        <taxon>asterids</taxon>
        <taxon>lamiids</taxon>
        <taxon>Solanales</taxon>
        <taxon>Solanaceae</taxon>
        <taxon>Solanoideae</taxon>
        <taxon>Solaneae</taxon>
        <taxon>Solanum</taxon>
    </lineage>
</organism>
<protein>
    <submittedName>
        <fullName evidence="1">Gag-pol polyprotein</fullName>
    </submittedName>
</protein>
<dbReference type="InParanoid" id="M1DVS3"/>